<dbReference type="InterPro" id="IPR016102">
    <property type="entry name" value="Succinyl-CoA_synth-like"/>
</dbReference>
<comment type="function">
    <text evidence="5">Succinyl-CoA synthetase functions in the citric acid cycle (TCA), coupling the hydrolysis of succinyl-CoA to the synthesis of either ATP or GTP and thus represents the only step of substrate-level phosphorylation in the TCA. The beta subunit provides nucleotide specificity of the enzyme and binds the substrate succinate, while the binding sites for coenzyme A and phosphate are found in the alpha subunit.</text>
</comment>
<dbReference type="SUPFAM" id="SSF52210">
    <property type="entry name" value="Succinyl-CoA synthetase domains"/>
    <property type="match status" value="1"/>
</dbReference>
<comment type="subunit">
    <text evidence="5">Heterotetramer of two alpha and two beta subunits.</text>
</comment>
<evidence type="ECO:0000259" key="7">
    <source>
        <dbReference type="PROSITE" id="PS50975"/>
    </source>
</evidence>
<feature type="binding site" evidence="5">
    <location>
        <begin position="321"/>
        <end position="323"/>
    </location>
    <ligand>
        <name>substrate</name>
        <note>ligand shared with subunit alpha</note>
    </ligand>
</feature>
<dbReference type="Pfam" id="PF00549">
    <property type="entry name" value="Ligase_CoA"/>
    <property type="match status" value="1"/>
</dbReference>
<dbReference type="Pfam" id="PF08442">
    <property type="entry name" value="ATP-grasp_2"/>
    <property type="match status" value="1"/>
</dbReference>
<comment type="caution">
    <text evidence="5">Lacks conserved residue(s) required for the propagation of feature annotation.</text>
</comment>
<proteinExistence type="inferred from homology"/>
<keyword evidence="5" id="KW-0816">Tricarboxylic acid cycle</keyword>
<keyword evidence="5 6" id="KW-0067">ATP-binding</keyword>
<dbReference type="Gene3D" id="3.30.470.20">
    <property type="entry name" value="ATP-grasp fold, B domain"/>
    <property type="match status" value="1"/>
</dbReference>
<keyword evidence="3 5" id="KW-0547">Nucleotide-binding</keyword>
<comment type="cofactor">
    <cofactor evidence="5">
        <name>Mg(2+)</name>
        <dbReference type="ChEBI" id="CHEBI:18420"/>
    </cofactor>
    <text evidence="5">Binds 1 Mg(2+) ion per subunit.</text>
</comment>
<comment type="pathway">
    <text evidence="5">Carbohydrate metabolism; tricarboxylic acid cycle; succinate from succinyl-CoA (ligase route): step 1/1.</text>
</comment>
<evidence type="ECO:0000256" key="6">
    <source>
        <dbReference type="PROSITE-ProRule" id="PRU00409"/>
    </source>
</evidence>
<accession>A0ABX8V2L3</accession>
<evidence type="ECO:0000256" key="5">
    <source>
        <dbReference type="HAMAP-Rule" id="MF_00558"/>
    </source>
</evidence>
<dbReference type="GO" id="GO:0004775">
    <property type="term" value="F:succinate-CoA ligase (ADP-forming) activity"/>
    <property type="evidence" value="ECO:0007669"/>
    <property type="project" value="UniProtKB-EC"/>
</dbReference>
<keyword evidence="4 5" id="KW-0460">Magnesium</keyword>
<dbReference type="PROSITE" id="PS01217">
    <property type="entry name" value="SUCCINYL_COA_LIG_3"/>
    <property type="match status" value="1"/>
</dbReference>
<dbReference type="Gene3D" id="3.40.50.261">
    <property type="entry name" value="Succinyl-CoA synthetase domains"/>
    <property type="match status" value="1"/>
</dbReference>
<feature type="binding site" evidence="5">
    <location>
        <position position="46"/>
    </location>
    <ligand>
        <name>ATP</name>
        <dbReference type="ChEBI" id="CHEBI:30616"/>
    </ligand>
</feature>
<evidence type="ECO:0000256" key="3">
    <source>
        <dbReference type="ARBA" id="ARBA00022741"/>
    </source>
</evidence>
<dbReference type="Gene3D" id="3.30.1490.20">
    <property type="entry name" value="ATP-grasp fold, A domain"/>
    <property type="match status" value="1"/>
</dbReference>
<dbReference type="InterPro" id="IPR011761">
    <property type="entry name" value="ATP-grasp"/>
</dbReference>
<comment type="catalytic activity">
    <reaction evidence="5">
        <text>succinate + ATP + CoA = succinyl-CoA + ADP + phosphate</text>
        <dbReference type="Rhea" id="RHEA:17661"/>
        <dbReference type="ChEBI" id="CHEBI:30031"/>
        <dbReference type="ChEBI" id="CHEBI:30616"/>
        <dbReference type="ChEBI" id="CHEBI:43474"/>
        <dbReference type="ChEBI" id="CHEBI:57287"/>
        <dbReference type="ChEBI" id="CHEBI:57292"/>
        <dbReference type="ChEBI" id="CHEBI:456216"/>
        <dbReference type="EC" id="6.2.1.5"/>
    </reaction>
</comment>
<feature type="binding site" evidence="5">
    <location>
        <position position="107"/>
    </location>
    <ligand>
        <name>ATP</name>
        <dbReference type="ChEBI" id="CHEBI:30616"/>
    </ligand>
</feature>
<evidence type="ECO:0000256" key="2">
    <source>
        <dbReference type="ARBA" id="ARBA00022723"/>
    </source>
</evidence>
<dbReference type="InterPro" id="IPR013650">
    <property type="entry name" value="ATP-grasp_succ-CoA_synth-type"/>
</dbReference>
<evidence type="ECO:0000256" key="1">
    <source>
        <dbReference type="ARBA" id="ARBA00022598"/>
    </source>
</evidence>
<evidence type="ECO:0000256" key="4">
    <source>
        <dbReference type="ARBA" id="ARBA00022842"/>
    </source>
</evidence>
<name>A0ABX8V2L3_9BACT</name>
<dbReference type="NCBIfam" id="TIGR01016">
    <property type="entry name" value="sucCoAbeta"/>
    <property type="match status" value="1"/>
</dbReference>
<dbReference type="InterPro" id="IPR005811">
    <property type="entry name" value="SUCC_ACL_C"/>
</dbReference>
<organism evidence="8 9">
    <name type="scientific">Candidatus Rhabdochlamydia oedothoracis</name>
    <dbReference type="NCBI Taxonomy" id="2720720"/>
    <lineage>
        <taxon>Bacteria</taxon>
        <taxon>Pseudomonadati</taxon>
        <taxon>Chlamydiota</taxon>
        <taxon>Chlamydiia</taxon>
        <taxon>Parachlamydiales</taxon>
        <taxon>Candidatus Rhabdochlamydiaceae</taxon>
        <taxon>Candidatus Rhabdochlamydia</taxon>
    </lineage>
</organism>
<feature type="binding site" evidence="5">
    <location>
        <position position="264"/>
    </location>
    <ligand>
        <name>substrate</name>
        <note>ligand shared with subunit alpha</note>
    </ligand>
</feature>
<dbReference type="PROSITE" id="PS50975">
    <property type="entry name" value="ATP_GRASP"/>
    <property type="match status" value="1"/>
</dbReference>
<feature type="domain" description="ATP-grasp" evidence="7">
    <location>
        <begin position="9"/>
        <end position="231"/>
    </location>
</feature>
<feature type="binding site" evidence="5">
    <location>
        <position position="213"/>
    </location>
    <ligand>
        <name>Mg(2+)</name>
        <dbReference type="ChEBI" id="CHEBI:18420"/>
    </ligand>
</feature>
<dbReference type="EC" id="6.2.1.5" evidence="5"/>
<dbReference type="RefSeq" id="WP_215216902.1">
    <property type="nucleotide sequence ID" value="NZ_CP075587.1"/>
</dbReference>
<keyword evidence="2 5" id="KW-0479">Metal-binding</keyword>
<gene>
    <name evidence="5" type="primary">sucC</name>
    <name evidence="8" type="ORF">RHABOEDO_001362</name>
</gene>
<feature type="binding site" evidence="5">
    <location>
        <position position="102"/>
    </location>
    <ligand>
        <name>ATP</name>
        <dbReference type="ChEBI" id="CHEBI:30616"/>
    </ligand>
</feature>
<dbReference type="HAMAP" id="MF_00558">
    <property type="entry name" value="Succ_CoA_beta"/>
    <property type="match status" value="1"/>
</dbReference>
<comment type="similarity">
    <text evidence="5">Belongs to the succinate/malate CoA ligase beta subunit family.</text>
</comment>
<evidence type="ECO:0000313" key="8">
    <source>
        <dbReference type="EMBL" id="QYF49096.1"/>
    </source>
</evidence>
<feature type="binding site" evidence="5">
    <location>
        <begin position="53"/>
        <end position="55"/>
    </location>
    <ligand>
        <name>ATP</name>
        <dbReference type="ChEBI" id="CHEBI:30616"/>
    </ligand>
</feature>
<sequence>MNTHEYQAKEILISYKIPIPRFGIASSIEGVEAVLRDLSLEEAVIKIQVHAGGRGKAGGVKIAHGRQEILKTTRKLIGMKMVNNQTGSQGVIAHQVLISEVVAIKKEYYLSVVIDREKKQVVLIASAEGGVEIEEIALKNPEKVLTIPIGLSGVLRPFQKIQLIKFMQWKAEMAKQGAQIAQSLVQAFMDTDASLLEINPLVADQNHQLWALDAKLVVDDNALFRQQKIADFYDPSQAIPNEVKAKEHDLAYIALEGNIGCMVNGAGLAMATMDIIQYYGGKPANFLDVGGGASKEKVAEGFKIILSDPNVKAILVNIFGGIMNCATLAEGIIAAVKEIKIHVPLVVRMEGTNVEEGRRLLEHAHLAIITVDGLANAAKKVVETLKGKE</sequence>
<dbReference type="EMBL" id="CP075587">
    <property type="protein sequence ID" value="QYF49096.1"/>
    <property type="molecule type" value="Genomic_DNA"/>
</dbReference>
<reference evidence="8 9" key="1">
    <citation type="journal article" date="2022" name="bioRxiv">
        <title>Ecology and evolution of chlamydial symbionts of arthropods.</title>
        <authorList>
            <person name="Halter T."/>
            <person name="Koestlbacher S."/>
            <person name="Collingro A."/>
            <person name="Sixt B.S."/>
            <person name="Toenshoff E.R."/>
            <person name="Hendrickx F."/>
            <person name="Kostanjsek R."/>
            <person name="Horn M."/>
        </authorList>
    </citation>
    <scope>NUCLEOTIDE SEQUENCE [LARGE SCALE GENOMIC DNA]</scope>
    <source>
        <strain evidence="8">W744xW776</strain>
    </source>
</reference>
<dbReference type="InterPro" id="IPR017866">
    <property type="entry name" value="Succ-CoA_synthase_bsu_CS"/>
</dbReference>
<comment type="catalytic activity">
    <reaction evidence="5">
        <text>GTP + succinate + CoA = succinyl-CoA + GDP + phosphate</text>
        <dbReference type="Rhea" id="RHEA:22120"/>
        <dbReference type="ChEBI" id="CHEBI:30031"/>
        <dbReference type="ChEBI" id="CHEBI:37565"/>
        <dbReference type="ChEBI" id="CHEBI:43474"/>
        <dbReference type="ChEBI" id="CHEBI:57287"/>
        <dbReference type="ChEBI" id="CHEBI:57292"/>
        <dbReference type="ChEBI" id="CHEBI:58189"/>
    </reaction>
</comment>
<keyword evidence="1 5" id="KW-0436">Ligase</keyword>
<dbReference type="SUPFAM" id="SSF56059">
    <property type="entry name" value="Glutathione synthetase ATP-binding domain-like"/>
    <property type="match status" value="1"/>
</dbReference>
<dbReference type="PANTHER" id="PTHR11815">
    <property type="entry name" value="SUCCINYL-COA SYNTHETASE BETA CHAIN"/>
    <property type="match status" value="1"/>
</dbReference>
<dbReference type="PIRSF" id="PIRSF001554">
    <property type="entry name" value="SucCS_beta"/>
    <property type="match status" value="1"/>
</dbReference>
<keyword evidence="9" id="KW-1185">Reference proteome</keyword>
<dbReference type="InterPro" id="IPR013815">
    <property type="entry name" value="ATP_grasp_subdomain_1"/>
</dbReference>
<evidence type="ECO:0000313" key="9">
    <source>
        <dbReference type="Proteomes" id="UP000826014"/>
    </source>
</evidence>
<dbReference type="InterPro" id="IPR005809">
    <property type="entry name" value="Succ_CoA_ligase-like_bsu"/>
</dbReference>
<dbReference type="NCBIfam" id="NF001913">
    <property type="entry name" value="PRK00696.1"/>
    <property type="match status" value="1"/>
</dbReference>
<feature type="binding site" evidence="5">
    <location>
        <position position="199"/>
    </location>
    <ligand>
        <name>Mg(2+)</name>
        <dbReference type="ChEBI" id="CHEBI:18420"/>
    </ligand>
</feature>
<dbReference type="Proteomes" id="UP000826014">
    <property type="component" value="Chromosome"/>
</dbReference>
<protein>
    <recommendedName>
        <fullName evidence="5">Succinate--CoA ligase [ADP-forming] subunit beta</fullName>
        <ecNumber evidence="5">6.2.1.5</ecNumber>
    </recommendedName>
    <alternativeName>
        <fullName evidence="5">Succinyl-CoA synthetase subunit beta</fullName>
        <shortName evidence="5">SCS-beta</shortName>
    </alternativeName>
</protein>
<dbReference type="PANTHER" id="PTHR11815:SF10">
    <property type="entry name" value="SUCCINATE--COA LIGASE [GDP-FORMING] SUBUNIT BETA, MITOCHONDRIAL"/>
    <property type="match status" value="1"/>
</dbReference>